<dbReference type="Pfam" id="PF20125">
    <property type="entry name" value="DUF6515"/>
    <property type="match status" value="1"/>
</dbReference>
<dbReference type="EMBL" id="CP041637">
    <property type="protein sequence ID" value="QDO93352.1"/>
    <property type="molecule type" value="Genomic_DNA"/>
</dbReference>
<evidence type="ECO:0000256" key="2">
    <source>
        <dbReference type="SAM" id="SignalP"/>
    </source>
</evidence>
<dbReference type="Proteomes" id="UP000319209">
    <property type="component" value="Chromosome"/>
</dbReference>
<feature type="signal peptide" evidence="2">
    <location>
        <begin position="1"/>
        <end position="24"/>
    </location>
</feature>
<dbReference type="OrthoDB" id="952191at2"/>
<evidence type="ECO:0000256" key="1">
    <source>
        <dbReference type="SAM" id="MobiDB-lite"/>
    </source>
</evidence>
<proteinExistence type="predicted"/>
<sequence length="196" mass="22665">MKSFIKIYLMPILFMLAISVQGFSQNRSNSSKGKTTKTTVSTKKSNYRVPSSKVTYKKNSHKVTSVRSIPNKTVINHNGENYYYSNNKFYAQSRGSFVVIPPKIGFRVRVLPNNYTKIRYNSRDYYNVNGTFYIEINNQYEVVEPEIGTIVYSLPEDYEKVVIDGLSYYEYGNILYEKIQVDGTRAYEVVGIIDIE</sequence>
<feature type="chain" id="PRO_5021788477" evidence="2">
    <location>
        <begin position="25"/>
        <end position="196"/>
    </location>
</feature>
<feature type="region of interest" description="Disordered" evidence="1">
    <location>
        <begin position="25"/>
        <end position="44"/>
    </location>
</feature>
<organism evidence="3 4">
    <name type="scientific">Formosa sediminum</name>
    <dbReference type="NCBI Taxonomy" id="2594004"/>
    <lineage>
        <taxon>Bacteria</taxon>
        <taxon>Pseudomonadati</taxon>
        <taxon>Bacteroidota</taxon>
        <taxon>Flavobacteriia</taxon>
        <taxon>Flavobacteriales</taxon>
        <taxon>Flavobacteriaceae</taxon>
        <taxon>Formosa</taxon>
    </lineage>
</organism>
<keyword evidence="2" id="KW-0732">Signal</keyword>
<reference evidence="3 4" key="1">
    <citation type="submission" date="2019-07" db="EMBL/GenBank/DDBJ databases">
        <title>Genome sequencing for Formosa sp. PS13.</title>
        <authorList>
            <person name="Park S.-J."/>
        </authorList>
    </citation>
    <scope>NUCLEOTIDE SEQUENCE [LARGE SCALE GENOMIC DNA]</scope>
    <source>
        <strain evidence="3 4">PS13</strain>
    </source>
</reference>
<dbReference type="AlphaFoldDB" id="A0A516GP99"/>
<name>A0A516GP99_9FLAO</name>
<evidence type="ECO:0000313" key="3">
    <source>
        <dbReference type="EMBL" id="QDO93352.1"/>
    </source>
</evidence>
<evidence type="ECO:0000313" key="4">
    <source>
        <dbReference type="Proteomes" id="UP000319209"/>
    </source>
</evidence>
<keyword evidence="4" id="KW-1185">Reference proteome</keyword>
<dbReference type="KEGG" id="fop:FNB79_04975"/>
<feature type="compositionally biased region" description="Low complexity" evidence="1">
    <location>
        <begin position="28"/>
        <end position="44"/>
    </location>
</feature>
<dbReference type="InterPro" id="IPR045398">
    <property type="entry name" value="DUF6515"/>
</dbReference>
<dbReference type="RefSeq" id="WP_143380256.1">
    <property type="nucleotide sequence ID" value="NZ_CP041637.1"/>
</dbReference>
<accession>A0A516GP99</accession>
<protein>
    <submittedName>
        <fullName evidence="3">Uncharacterized protein</fullName>
    </submittedName>
</protein>
<gene>
    <name evidence="3" type="ORF">FNB79_04975</name>
</gene>